<keyword evidence="3" id="KW-1185">Reference proteome</keyword>
<gene>
    <name evidence="2" type="ORF">FNT36_05345</name>
</gene>
<evidence type="ECO:0000313" key="3">
    <source>
        <dbReference type="Proteomes" id="UP000317624"/>
    </source>
</evidence>
<comment type="caution">
    <text evidence="2">The sequence shown here is derived from an EMBL/GenBank/DDBJ whole genome shotgun (WGS) entry which is preliminary data.</text>
</comment>
<proteinExistence type="predicted"/>
<dbReference type="AlphaFoldDB" id="A0A558C422"/>
<protein>
    <submittedName>
        <fullName evidence="2">Uncharacterized protein</fullName>
    </submittedName>
</protein>
<dbReference type="Proteomes" id="UP000317624">
    <property type="component" value="Unassembled WGS sequence"/>
</dbReference>
<dbReference type="RefSeq" id="WP_144845083.1">
    <property type="nucleotide sequence ID" value="NZ_VMRJ01000001.1"/>
</dbReference>
<evidence type="ECO:0000256" key="1">
    <source>
        <dbReference type="SAM" id="SignalP"/>
    </source>
</evidence>
<reference evidence="2 3" key="1">
    <citation type="submission" date="2019-07" db="EMBL/GenBank/DDBJ databases">
        <title>Hymenobacter sp. straun FUR1 Genome sequencing and assembly.</title>
        <authorList>
            <person name="Chhetri G."/>
        </authorList>
    </citation>
    <scope>NUCLEOTIDE SEQUENCE [LARGE SCALE GENOMIC DNA]</scope>
    <source>
        <strain evidence="2 3">Fur1</strain>
    </source>
</reference>
<dbReference type="EMBL" id="VMRJ01000001">
    <property type="protein sequence ID" value="TVT43514.1"/>
    <property type="molecule type" value="Genomic_DNA"/>
</dbReference>
<dbReference type="OrthoDB" id="879754at2"/>
<name>A0A558C422_9BACT</name>
<organism evidence="2 3">
    <name type="scientific">Hymenobacter setariae</name>
    <dbReference type="NCBI Taxonomy" id="2594794"/>
    <lineage>
        <taxon>Bacteria</taxon>
        <taxon>Pseudomonadati</taxon>
        <taxon>Bacteroidota</taxon>
        <taxon>Cytophagia</taxon>
        <taxon>Cytophagales</taxon>
        <taxon>Hymenobacteraceae</taxon>
        <taxon>Hymenobacter</taxon>
    </lineage>
</organism>
<keyword evidence="1" id="KW-0732">Signal</keyword>
<accession>A0A558C422</accession>
<feature type="chain" id="PRO_5022085798" evidence="1">
    <location>
        <begin position="19"/>
        <end position="211"/>
    </location>
</feature>
<evidence type="ECO:0000313" key="2">
    <source>
        <dbReference type="EMBL" id="TVT43514.1"/>
    </source>
</evidence>
<sequence length="211" mass="23421">MRLFLLTGLLCCALSAQAQYNTGLFGSTAEEGSYILVDNIRVRYTGKLKIFTKELVVKEKGKTIHWHPDEVHSIRIGERRYTTARGFRTKSGFGSRVEENNVFVELLDSGKISLMRYDYSVGAPGSSSQLTAYLLKEADQDTAVTIPVSVYTGKGKRFRDALAPYVMKRPDLVKLLEDGSISIESLPALIHALNTNSPFIRPTRPGSTLSE</sequence>
<feature type="signal peptide" evidence="1">
    <location>
        <begin position="1"/>
        <end position="18"/>
    </location>
</feature>